<accession>A0A3N4JQK6</accession>
<evidence type="ECO:0000313" key="1">
    <source>
        <dbReference type="EMBL" id="RPA99298.1"/>
    </source>
</evidence>
<sequence>LNLTPGGEQAFLRDGYYTTQDGMKTSQPMQGNMGLGMAIPFERVQKGLRRVLEERGLWPTSGLRLGCPKNLCEKCLAVKNCQYCARQLISNQPDFQAQVGMLMEVIQSRSHRVDFYPSFHCELNWIEYYWGMAKRYTRDNCEYSIDALRQTIPAALASVPNPTIHAFYHKSLRCLQAYRDNIDFATPEYSQYLKSYKSHRRV</sequence>
<dbReference type="STRING" id="1336337.A0A3N4JQK6"/>
<protein>
    <submittedName>
        <fullName evidence="1">Uncharacterized protein</fullName>
    </submittedName>
</protein>
<dbReference type="InterPro" id="IPR036397">
    <property type="entry name" value="RNaseH_sf"/>
</dbReference>
<dbReference type="Gene3D" id="3.30.420.10">
    <property type="entry name" value="Ribonuclease H-like superfamily/Ribonuclease H"/>
    <property type="match status" value="1"/>
</dbReference>
<organism evidence="1 2">
    <name type="scientific">Choiromyces venosus 120613-1</name>
    <dbReference type="NCBI Taxonomy" id="1336337"/>
    <lineage>
        <taxon>Eukaryota</taxon>
        <taxon>Fungi</taxon>
        <taxon>Dikarya</taxon>
        <taxon>Ascomycota</taxon>
        <taxon>Pezizomycotina</taxon>
        <taxon>Pezizomycetes</taxon>
        <taxon>Pezizales</taxon>
        <taxon>Tuberaceae</taxon>
        <taxon>Choiromyces</taxon>
    </lineage>
</organism>
<reference evidence="1 2" key="1">
    <citation type="journal article" date="2018" name="Nat. Ecol. Evol.">
        <title>Pezizomycetes genomes reveal the molecular basis of ectomycorrhizal truffle lifestyle.</title>
        <authorList>
            <person name="Murat C."/>
            <person name="Payen T."/>
            <person name="Noel B."/>
            <person name="Kuo A."/>
            <person name="Morin E."/>
            <person name="Chen J."/>
            <person name="Kohler A."/>
            <person name="Krizsan K."/>
            <person name="Balestrini R."/>
            <person name="Da Silva C."/>
            <person name="Montanini B."/>
            <person name="Hainaut M."/>
            <person name="Levati E."/>
            <person name="Barry K.W."/>
            <person name="Belfiori B."/>
            <person name="Cichocki N."/>
            <person name="Clum A."/>
            <person name="Dockter R.B."/>
            <person name="Fauchery L."/>
            <person name="Guy J."/>
            <person name="Iotti M."/>
            <person name="Le Tacon F."/>
            <person name="Lindquist E.A."/>
            <person name="Lipzen A."/>
            <person name="Malagnac F."/>
            <person name="Mello A."/>
            <person name="Molinier V."/>
            <person name="Miyauchi S."/>
            <person name="Poulain J."/>
            <person name="Riccioni C."/>
            <person name="Rubini A."/>
            <person name="Sitrit Y."/>
            <person name="Splivallo R."/>
            <person name="Traeger S."/>
            <person name="Wang M."/>
            <person name="Zifcakova L."/>
            <person name="Wipf D."/>
            <person name="Zambonelli A."/>
            <person name="Paolocci F."/>
            <person name="Nowrousian M."/>
            <person name="Ottonello S."/>
            <person name="Baldrian P."/>
            <person name="Spatafora J.W."/>
            <person name="Henrissat B."/>
            <person name="Nagy L.G."/>
            <person name="Aury J.M."/>
            <person name="Wincker P."/>
            <person name="Grigoriev I.V."/>
            <person name="Bonfante P."/>
            <person name="Martin F.M."/>
        </authorList>
    </citation>
    <scope>NUCLEOTIDE SEQUENCE [LARGE SCALE GENOMIC DNA]</scope>
    <source>
        <strain evidence="1 2">120613-1</strain>
    </source>
</reference>
<proteinExistence type="predicted"/>
<feature type="non-terminal residue" evidence="1">
    <location>
        <position position="202"/>
    </location>
</feature>
<dbReference type="AlphaFoldDB" id="A0A3N4JQK6"/>
<dbReference type="PANTHER" id="PTHR35871:SF1">
    <property type="entry name" value="CXC1-LIKE CYSTEINE CLUSTER ASSOCIATED WITH KDZ TRANSPOSASES DOMAIN-CONTAINING PROTEIN"/>
    <property type="match status" value="1"/>
</dbReference>
<dbReference type="OrthoDB" id="10044727at2759"/>
<keyword evidence="2" id="KW-1185">Reference proteome</keyword>
<gene>
    <name evidence="1" type="ORF">L873DRAFT_1605212</name>
</gene>
<feature type="non-terminal residue" evidence="1">
    <location>
        <position position="1"/>
    </location>
</feature>
<evidence type="ECO:0000313" key="2">
    <source>
        <dbReference type="Proteomes" id="UP000276215"/>
    </source>
</evidence>
<dbReference type="GO" id="GO:0003676">
    <property type="term" value="F:nucleic acid binding"/>
    <property type="evidence" value="ECO:0007669"/>
    <property type="project" value="InterPro"/>
</dbReference>
<dbReference type="Proteomes" id="UP000276215">
    <property type="component" value="Unassembled WGS sequence"/>
</dbReference>
<dbReference type="PANTHER" id="PTHR35871">
    <property type="entry name" value="EXPRESSED PROTEIN"/>
    <property type="match status" value="1"/>
</dbReference>
<dbReference type="EMBL" id="ML120388">
    <property type="protein sequence ID" value="RPA99298.1"/>
    <property type="molecule type" value="Genomic_DNA"/>
</dbReference>
<name>A0A3N4JQK6_9PEZI</name>